<dbReference type="STRING" id="3708.A0A078FPX9"/>
<dbReference type="OMA" id="TEDHEMV"/>
<keyword evidence="4" id="KW-0862">Zinc</keyword>
<proteinExistence type="inferred from homology"/>
<dbReference type="InterPro" id="IPR047192">
    <property type="entry name" value="Euk_RPA1_DBD_C"/>
</dbReference>
<dbReference type="GO" id="GO:0043047">
    <property type="term" value="F:single-stranded telomeric DNA binding"/>
    <property type="evidence" value="ECO:0000318"/>
    <property type="project" value="GO_Central"/>
</dbReference>
<evidence type="ECO:0000256" key="6">
    <source>
        <dbReference type="SAM" id="MobiDB-lite"/>
    </source>
</evidence>
<dbReference type="GO" id="GO:0006289">
    <property type="term" value="P:nucleotide-excision repair"/>
    <property type="evidence" value="ECO:0000318"/>
    <property type="project" value="GO_Central"/>
</dbReference>
<dbReference type="CDD" id="cd04476">
    <property type="entry name" value="RPA1_DBD_C"/>
    <property type="match status" value="1"/>
</dbReference>
<dbReference type="GO" id="GO:0000724">
    <property type="term" value="P:double-strand break repair via homologous recombination"/>
    <property type="evidence" value="ECO:0000318"/>
    <property type="project" value="GO_Central"/>
</dbReference>
<dbReference type="Gene3D" id="2.40.50.140">
    <property type="entry name" value="Nucleic acid-binding proteins"/>
    <property type="match status" value="2"/>
</dbReference>
<keyword evidence="9" id="KW-1185">Reference proteome</keyword>
<feature type="region of interest" description="Disordered" evidence="6">
    <location>
        <begin position="424"/>
        <end position="473"/>
    </location>
</feature>
<keyword evidence="3" id="KW-0863">Zinc-finger</keyword>
<organism evidence="8 9">
    <name type="scientific">Brassica napus</name>
    <name type="common">Rape</name>
    <dbReference type="NCBI Taxonomy" id="3708"/>
    <lineage>
        <taxon>Eukaryota</taxon>
        <taxon>Viridiplantae</taxon>
        <taxon>Streptophyta</taxon>
        <taxon>Embryophyta</taxon>
        <taxon>Tracheophyta</taxon>
        <taxon>Spermatophyta</taxon>
        <taxon>Magnoliopsida</taxon>
        <taxon>eudicotyledons</taxon>
        <taxon>Gunneridae</taxon>
        <taxon>Pentapetalae</taxon>
        <taxon>rosids</taxon>
        <taxon>malvids</taxon>
        <taxon>Brassicales</taxon>
        <taxon>Brassicaceae</taxon>
        <taxon>Brassiceae</taxon>
        <taxon>Brassica</taxon>
    </lineage>
</organism>
<evidence type="ECO:0000313" key="9">
    <source>
        <dbReference type="Proteomes" id="UP000028999"/>
    </source>
</evidence>
<feature type="domain" description="Replication factor A C-terminal" evidence="7">
    <location>
        <begin position="268"/>
        <end position="397"/>
    </location>
</feature>
<dbReference type="PANTHER" id="PTHR47165:SF4">
    <property type="entry name" value="OS03G0429900 PROTEIN"/>
    <property type="match status" value="1"/>
</dbReference>
<dbReference type="GO" id="GO:0007004">
    <property type="term" value="P:telomere maintenance via telomerase"/>
    <property type="evidence" value="ECO:0000318"/>
    <property type="project" value="GO_Central"/>
</dbReference>
<dbReference type="Pfam" id="PF08646">
    <property type="entry name" value="Rep_fac-A_C"/>
    <property type="match status" value="1"/>
</dbReference>
<evidence type="ECO:0000256" key="1">
    <source>
        <dbReference type="ARBA" id="ARBA00005690"/>
    </source>
</evidence>
<dbReference type="InterPro" id="IPR012340">
    <property type="entry name" value="NA-bd_OB-fold"/>
</dbReference>
<evidence type="ECO:0000313" key="8">
    <source>
        <dbReference type="EMBL" id="CDY14944.1"/>
    </source>
</evidence>
<dbReference type="GO" id="GO:0006260">
    <property type="term" value="P:DNA replication"/>
    <property type="evidence" value="ECO:0000318"/>
    <property type="project" value="GO_Central"/>
</dbReference>
<dbReference type="GO" id="GO:0051321">
    <property type="term" value="P:meiotic cell cycle"/>
    <property type="evidence" value="ECO:0000318"/>
    <property type="project" value="GO_Central"/>
</dbReference>
<dbReference type="PaxDb" id="3708-A0A078FPX9"/>
<feature type="compositionally biased region" description="Basic residues" evidence="6">
    <location>
        <begin position="461"/>
        <end position="473"/>
    </location>
</feature>
<evidence type="ECO:0000259" key="7">
    <source>
        <dbReference type="Pfam" id="PF08646"/>
    </source>
</evidence>
<evidence type="ECO:0000256" key="5">
    <source>
        <dbReference type="ARBA" id="ARBA00023125"/>
    </source>
</evidence>
<reference evidence="8 9" key="1">
    <citation type="journal article" date="2014" name="Science">
        <title>Plant genetics. Early allopolyploid evolution in the post-Neolithic Brassica napus oilseed genome.</title>
        <authorList>
            <person name="Chalhoub B."/>
            <person name="Denoeud F."/>
            <person name="Liu S."/>
            <person name="Parkin I.A."/>
            <person name="Tang H."/>
            <person name="Wang X."/>
            <person name="Chiquet J."/>
            <person name="Belcram H."/>
            <person name="Tong C."/>
            <person name="Samans B."/>
            <person name="Correa M."/>
            <person name="Da Silva C."/>
            <person name="Just J."/>
            <person name="Falentin C."/>
            <person name="Koh C.S."/>
            <person name="Le Clainche I."/>
            <person name="Bernard M."/>
            <person name="Bento P."/>
            <person name="Noel B."/>
            <person name="Labadie K."/>
            <person name="Alberti A."/>
            <person name="Charles M."/>
            <person name="Arnaud D."/>
            <person name="Guo H."/>
            <person name="Daviaud C."/>
            <person name="Alamery S."/>
            <person name="Jabbari K."/>
            <person name="Zhao M."/>
            <person name="Edger P.P."/>
            <person name="Chelaifa H."/>
            <person name="Tack D."/>
            <person name="Lassalle G."/>
            <person name="Mestiri I."/>
            <person name="Schnel N."/>
            <person name="Le Paslier M.C."/>
            <person name="Fan G."/>
            <person name="Renault V."/>
            <person name="Bayer P.E."/>
            <person name="Golicz A.A."/>
            <person name="Manoli S."/>
            <person name="Lee T.H."/>
            <person name="Thi V.H."/>
            <person name="Chalabi S."/>
            <person name="Hu Q."/>
            <person name="Fan C."/>
            <person name="Tollenaere R."/>
            <person name="Lu Y."/>
            <person name="Battail C."/>
            <person name="Shen J."/>
            <person name="Sidebottom C.H."/>
            <person name="Wang X."/>
            <person name="Canaguier A."/>
            <person name="Chauveau A."/>
            <person name="Berard A."/>
            <person name="Deniot G."/>
            <person name="Guan M."/>
            <person name="Liu Z."/>
            <person name="Sun F."/>
            <person name="Lim Y.P."/>
            <person name="Lyons E."/>
            <person name="Town C.D."/>
            <person name="Bancroft I."/>
            <person name="Wang X."/>
            <person name="Meng J."/>
            <person name="Ma J."/>
            <person name="Pires J.C."/>
            <person name="King G.J."/>
            <person name="Brunel D."/>
            <person name="Delourme R."/>
            <person name="Renard M."/>
            <person name="Aury J.M."/>
            <person name="Adams K.L."/>
            <person name="Batley J."/>
            <person name="Snowdon R.J."/>
            <person name="Tost J."/>
            <person name="Edwards D."/>
            <person name="Zhou Y."/>
            <person name="Hua W."/>
            <person name="Sharpe A.G."/>
            <person name="Paterson A.H."/>
            <person name="Guan C."/>
            <person name="Wincker P."/>
        </authorList>
    </citation>
    <scope>NUCLEOTIDE SEQUENCE [LARGE SCALE GENOMIC DNA]</scope>
    <source>
        <strain evidence="9">cv. Darmor-bzh</strain>
    </source>
</reference>
<keyword evidence="5" id="KW-0238">DNA-binding</keyword>
<accession>A0A078FPX9</accession>
<dbReference type="Gramene" id="CDY14944">
    <property type="protein sequence ID" value="CDY14944"/>
    <property type="gene ID" value="GSBRNA2T00084883001"/>
</dbReference>
<dbReference type="InterPro" id="IPR013955">
    <property type="entry name" value="Rep_factor-A_C"/>
</dbReference>
<gene>
    <name evidence="8" type="primary">BnaA02g22860D</name>
    <name evidence="8" type="ORF">GSBRNA2T00084883001</name>
</gene>
<comment type="similarity">
    <text evidence="1">Belongs to the replication factor A protein 1 family.</text>
</comment>
<keyword evidence="2" id="KW-0479">Metal-binding</keyword>
<evidence type="ECO:0000256" key="3">
    <source>
        <dbReference type="ARBA" id="ARBA00022771"/>
    </source>
</evidence>
<evidence type="ECO:0000256" key="4">
    <source>
        <dbReference type="ARBA" id="ARBA00022833"/>
    </source>
</evidence>
<evidence type="ECO:0000256" key="2">
    <source>
        <dbReference type="ARBA" id="ARBA00022723"/>
    </source>
</evidence>
<dbReference type="CDD" id="cd04481">
    <property type="entry name" value="RPA1_DBD_B_like"/>
    <property type="match status" value="1"/>
</dbReference>
<sequence length="473" mass="53403">MRTKKHDCTHGQPEICSQCTWSDCTHTILIVQYQSMLMSFVLHNIKTQSYPSLTASTTRRETITKNQETPLKWWLLIKKGQEFMLQLVNNSSKNSMTSYAREIPLSSSCSKFPEKYFADFSDILGGNLDHSCLVDVVGQIVNFGSLENKIIKGKDNMRLLVELRDPNNVKMMCTLWGCYAKQVYDYSRSAYSISSGYNSTHILLNPTLDFIEEFKASLPDDSLALTNNDSSQWSVGTATSIRARFFVLNERLTIREIIDSSVVGTFVTLGTIETIDTERGWQYLSCKYHNKKVMPTTNVDADDRPLYFCNTCDKEHSDVISRFKLIANVKDDSGEANFLLFDANAQAIVRHSSAELYDENEDEDFLPEAVSDLFGKRVLFEISVDADNIKGKSSQYVVKLATEDHEMVEEFADLPPKSNPVLMLESADDISSGSGGFTATHLSKRKSEQDDDSCLEDQHSVNKKLSQKKLKGE</sequence>
<dbReference type="GO" id="GO:0003684">
    <property type="term" value="F:damaged DNA binding"/>
    <property type="evidence" value="ECO:0000318"/>
    <property type="project" value="GO_Central"/>
</dbReference>
<dbReference type="GO" id="GO:0005662">
    <property type="term" value="C:DNA replication factor A complex"/>
    <property type="evidence" value="ECO:0000318"/>
    <property type="project" value="GO_Central"/>
</dbReference>
<dbReference type="PANTHER" id="PTHR47165">
    <property type="entry name" value="OS03G0429900 PROTEIN"/>
    <property type="match status" value="1"/>
</dbReference>
<name>A0A078FPX9_BRANA</name>
<dbReference type="GO" id="GO:0008270">
    <property type="term" value="F:zinc ion binding"/>
    <property type="evidence" value="ECO:0007669"/>
    <property type="project" value="UniProtKB-KW"/>
</dbReference>
<protein>
    <submittedName>
        <fullName evidence="8">BnaA02g22860D protein</fullName>
    </submittedName>
</protein>
<dbReference type="AlphaFoldDB" id="A0A078FPX9"/>
<dbReference type="EMBL" id="LK032048">
    <property type="protein sequence ID" value="CDY14944.1"/>
    <property type="molecule type" value="Genomic_DNA"/>
</dbReference>
<dbReference type="SUPFAM" id="SSF50249">
    <property type="entry name" value="Nucleic acid-binding proteins"/>
    <property type="match status" value="2"/>
</dbReference>
<dbReference type="Proteomes" id="UP000028999">
    <property type="component" value="Unassembled WGS sequence"/>
</dbReference>